<reference evidence="14" key="1">
    <citation type="submission" date="2020-11" db="EMBL/GenBank/DDBJ databases">
        <title>Halonatronomonas betainensis gen. nov., sp. nov. a novel haloalkaliphilic representative of the family Halanaerobiacae capable of betaine degradation.</title>
        <authorList>
            <person name="Boltyanskaya Y."/>
            <person name="Kevbrin V."/>
            <person name="Detkova E."/>
            <person name="Grouzdev D.S."/>
            <person name="Koziaeva V."/>
            <person name="Zhilina T."/>
        </authorList>
    </citation>
    <scope>NUCLEOTIDE SEQUENCE</scope>
    <source>
        <strain evidence="14">Z-7014</strain>
    </source>
</reference>
<evidence type="ECO:0000313" key="14">
    <source>
        <dbReference type="EMBL" id="MBF8437924.1"/>
    </source>
</evidence>
<evidence type="ECO:0000256" key="1">
    <source>
        <dbReference type="ARBA" id="ARBA00004651"/>
    </source>
</evidence>
<comment type="similarity">
    <text evidence="2 12">Belongs to the peptidase M48B family.</text>
</comment>
<comment type="caution">
    <text evidence="14">The sequence shown here is derived from an EMBL/GenBank/DDBJ whole genome shotgun (WGS) entry which is preliminary data.</text>
</comment>
<comment type="cofactor">
    <cofactor evidence="12">
        <name>Zn(2+)</name>
        <dbReference type="ChEBI" id="CHEBI:29105"/>
    </cofactor>
    <text evidence="12">Binds 1 zinc ion per subunit.</text>
</comment>
<dbReference type="Gene3D" id="3.30.2010.10">
    <property type="entry name" value="Metalloproteases ('zincins'), catalytic domain"/>
    <property type="match status" value="1"/>
</dbReference>
<gene>
    <name evidence="12 14" type="primary">htpX</name>
    <name evidence="14" type="ORF">I0Q91_12590</name>
</gene>
<evidence type="ECO:0000256" key="11">
    <source>
        <dbReference type="ARBA" id="ARBA00023136"/>
    </source>
</evidence>
<keyword evidence="8 12" id="KW-0862">Zinc</keyword>
<keyword evidence="6 12" id="KW-0479">Metal-binding</keyword>
<dbReference type="EC" id="3.4.24.-" evidence="12"/>
<keyword evidence="15" id="KW-1185">Reference proteome</keyword>
<dbReference type="EMBL" id="JADPIE010000008">
    <property type="protein sequence ID" value="MBF8437924.1"/>
    <property type="molecule type" value="Genomic_DNA"/>
</dbReference>
<evidence type="ECO:0000256" key="10">
    <source>
        <dbReference type="ARBA" id="ARBA00023049"/>
    </source>
</evidence>
<feature type="domain" description="Peptidase M48" evidence="13">
    <location>
        <begin position="65"/>
        <end position="278"/>
    </location>
</feature>
<dbReference type="CDD" id="cd07336">
    <property type="entry name" value="M48B_HtpX_like"/>
    <property type="match status" value="1"/>
</dbReference>
<proteinExistence type="inferred from homology"/>
<name>A0A931FAS4_9FIRM</name>
<comment type="subcellular location">
    <subcellularLocation>
        <location evidence="1 12">Cell membrane</location>
        <topology evidence="1 12">Multi-pass membrane protein</topology>
    </subcellularLocation>
</comment>
<dbReference type="PANTHER" id="PTHR43221">
    <property type="entry name" value="PROTEASE HTPX"/>
    <property type="match status" value="1"/>
</dbReference>
<feature type="active site" evidence="12">
    <location>
        <position position="131"/>
    </location>
</feature>
<feature type="transmembrane region" description="Helical" evidence="12">
    <location>
        <begin position="140"/>
        <end position="157"/>
    </location>
</feature>
<keyword evidence="5 12" id="KW-0812">Transmembrane</keyword>
<dbReference type="PANTHER" id="PTHR43221:SF1">
    <property type="entry name" value="PROTEASE HTPX"/>
    <property type="match status" value="1"/>
</dbReference>
<keyword evidence="10 12" id="KW-0482">Metalloprotease</keyword>
<feature type="transmembrane region" description="Helical" evidence="12">
    <location>
        <begin position="30"/>
        <end position="48"/>
    </location>
</feature>
<evidence type="ECO:0000256" key="5">
    <source>
        <dbReference type="ARBA" id="ARBA00022692"/>
    </source>
</evidence>
<feature type="binding site" evidence="12">
    <location>
        <position position="205"/>
    </location>
    <ligand>
        <name>Zn(2+)</name>
        <dbReference type="ChEBI" id="CHEBI:29105"/>
        <note>catalytic</note>
    </ligand>
</feature>
<accession>A0A931FAS4</accession>
<evidence type="ECO:0000256" key="7">
    <source>
        <dbReference type="ARBA" id="ARBA00022801"/>
    </source>
</evidence>
<dbReference type="Pfam" id="PF01435">
    <property type="entry name" value="Peptidase_M48"/>
    <property type="match status" value="1"/>
</dbReference>
<keyword evidence="3 12" id="KW-1003">Cell membrane</keyword>
<feature type="binding site" evidence="12">
    <location>
        <position position="134"/>
    </location>
    <ligand>
        <name>Zn(2+)</name>
        <dbReference type="ChEBI" id="CHEBI:29105"/>
        <note>catalytic</note>
    </ligand>
</feature>
<evidence type="ECO:0000256" key="6">
    <source>
        <dbReference type="ARBA" id="ARBA00022723"/>
    </source>
</evidence>
<dbReference type="RefSeq" id="WP_270454984.1">
    <property type="nucleotide sequence ID" value="NZ_JADPIE010000008.1"/>
</dbReference>
<dbReference type="GO" id="GO:0005886">
    <property type="term" value="C:plasma membrane"/>
    <property type="evidence" value="ECO:0007669"/>
    <property type="project" value="UniProtKB-SubCell"/>
</dbReference>
<keyword evidence="4 12" id="KW-0645">Protease</keyword>
<keyword evidence="11 12" id="KW-0472">Membrane</keyword>
<dbReference type="GO" id="GO:0004222">
    <property type="term" value="F:metalloendopeptidase activity"/>
    <property type="evidence" value="ECO:0007669"/>
    <property type="project" value="UniProtKB-UniRule"/>
</dbReference>
<sequence>MYHLKTFLLMAILTVVLVVFGGILGGESGLIMAFGFALILNFFSFWFSDKLAIKMTKSRPLTEEEAPKLHKIIKDLSDQAGLPMPKVYVTPSSQPNAFATGRNPKNSAVALTEGIIRLLDKDELEGVIAHELSHIKNRDTLISTLAAVMAGALAFMARMGRFRMIFGGRRNRSGGGLAMLVQILAIIFAPLAALVVRMAISRTREYKADETAARITGNPNGLASALRKMERQAKGNPMEVNEATSHMFIINPLSGEGMSKLFSTHPTTEDRIEKLESLKI</sequence>
<feature type="transmembrane region" description="Helical" evidence="12">
    <location>
        <begin position="177"/>
        <end position="200"/>
    </location>
</feature>
<dbReference type="GO" id="GO:0008270">
    <property type="term" value="F:zinc ion binding"/>
    <property type="evidence" value="ECO:0007669"/>
    <property type="project" value="UniProtKB-UniRule"/>
</dbReference>
<feature type="transmembrane region" description="Helical" evidence="12">
    <location>
        <begin position="7"/>
        <end position="24"/>
    </location>
</feature>
<dbReference type="InterPro" id="IPR001915">
    <property type="entry name" value="Peptidase_M48"/>
</dbReference>
<dbReference type="Proteomes" id="UP000621436">
    <property type="component" value="Unassembled WGS sequence"/>
</dbReference>
<organism evidence="14 15">
    <name type="scientific">Halonatronomonas betaini</name>
    <dbReference type="NCBI Taxonomy" id="2778430"/>
    <lineage>
        <taxon>Bacteria</taxon>
        <taxon>Bacillati</taxon>
        <taxon>Bacillota</taxon>
        <taxon>Clostridia</taxon>
        <taxon>Halanaerobiales</taxon>
        <taxon>Halarsenatibacteraceae</taxon>
        <taxon>Halonatronomonas</taxon>
    </lineage>
</organism>
<dbReference type="InterPro" id="IPR022919">
    <property type="entry name" value="Pept_M48_protease_HtpX"/>
</dbReference>
<keyword evidence="7 12" id="KW-0378">Hydrolase</keyword>
<evidence type="ECO:0000256" key="12">
    <source>
        <dbReference type="HAMAP-Rule" id="MF_00188"/>
    </source>
</evidence>
<dbReference type="AlphaFoldDB" id="A0A931FAS4"/>
<dbReference type="InterPro" id="IPR050083">
    <property type="entry name" value="HtpX_protease"/>
</dbReference>
<evidence type="ECO:0000256" key="2">
    <source>
        <dbReference type="ARBA" id="ARBA00009779"/>
    </source>
</evidence>
<evidence type="ECO:0000313" key="15">
    <source>
        <dbReference type="Proteomes" id="UP000621436"/>
    </source>
</evidence>
<protein>
    <recommendedName>
        <fullName evidence="12">Protease HtpX homolog</fullName>
        <ecNumber evidence="12">3.4.24.-</ecNumber>
    </recommendedName>
</protein>
<dbReference type="HAMAP" id="MF_00188">
    <property type="entry name" value="Pept_M48_protease_HtpX"/>
    <property type="match status" value="1"/>
</dbReference>
<evidence type="ECO:0000256" key="9">
    <source>
        <dbReference type="ARBA" id="ARBA00022989"/>
    </source>
</evidence>
<evidence type="ECO:0000256" key="3">
    <source>
        <dbReference type="ARBA" id="ARBA00022475"/>
    </source>
</evidence>
<dbReference type="GO" id="GO:0006508">
    <property type="term" value="P:proteolysis"/>
    <property type="evidence" value="ECO:0007669"/>
    <property type="project" value="UniProtKB-KW"/>
</dbReference>
<evidence type="ECO:0000256" key="4">
    <source>
        <dbReference type="ARBA" id="ARBA00022670"/>
    </source>
</evidence>
<evidence type="ECO:0000259" key="13">
    <source>
        <dbReference type="Pfam" id="PF01435"/>
    </source>
</evidence>
<feature type="binding site" evidence="12">
    <location>
        <position position="130"/>
    </location>
    <ligand>
        <name>Zn(2+)</name>
        <dbReference type="ChEBI" id="CHEBI:29105"/>
        <note>catalytic</note>
    </ligand>
</feature>
<dbReference type="NCBIfam" id="NF002826">
    <property type="entry name" value="PRK03001.1"/>
    <property type="match status" value="1"/>
</dbReference>
<evidence type="ECO:0000256" key="8">
    <source>
        <dbReference type="ARBA" id="ARBA00022833"/>
    </source>
</evidence>
<keyword evidence="9 12" id="KW-1133">Transmembrane helix</keyword>